<dbReference type="PANTHER" id="PTHR14237">
    <property type="entry name" value="MOLYBDOPTERIN COFACTOR SULFURASE MOSC"/>
    <property type="match status" value="1"/>
</dbReference>
<accession>L0FZ65</accession>
<dbReference type="GO" id="GO:0003824">
    <property type="term" value="F:catalytic activity"/>
    <property type="evidence" value="ECO:0007669"/>
    <property type="project" value="InterPro"/>
</dbReference>
<dbReference type="EMBL" id="CP003346">
    <property type="protein sequence ID" value="AGA78016.1"/>
    <property type="molecule type" value="Genomic_DNA"/>
</dbReference>
<evidence type="ECO:0000313" key="2">
    <source>
        <dbReference type="EMBL" id="AGA78016.1"/>
    </source>
</evidence>
<reference evidence="3" key="1">
    <citation type="submission" date="2012-02" db="EMBL/GenBank/DDBJ databases">
        <title>The complete genome of Echinicola vietnamensis DSM 17526.</title>
        <authorList>
            <person name="Lucas S."/>
            <person name="Copeland A."/>
            <person name="Lapidus A."/>
            <person name="Glavina del Rio T."/>
            <person name="Dalin E."/>
            <person name="Tice H."/>
            <person name="Bruce D."/>
            <person name="Goodwin L."/>
            <person name="Pitluck S."/>
            <person name="Peters L."/>
            <person name="Ovchinnikova G."/>
            <person name="Teshima H."/>
            <person name="Kyrpides N."/>
            <person name="Mavromatis K."/>
            <person name="Ivanova N."/>
            <person name="Brettin T."/>
            <person name="Detter J.C."/>
            <person name="Han C."/>
            <person name="Larimer F."/>
            <person name="Land M."/>
            <person name="Hauser L."/>
            <person name="Markowitz V."/>
            <person name="Cheng J.-F."/>
            <person name="Hugenholtz P."/>
            <person name="Woyke T."/>
            <person name="Wu D."/>
            <person name="Brambilla E."/>
            <person name="Klenk H.-P."/>
            <person name="Eisen J.A."/>
        </authorList>
    </citation>
    <scope>NUCLEOTIDE SEQUENCE [LARGE SCALE GENOMIC DNA]</scope>
    <source>
        <strain evidence="3">DSM 17526 / LMG 23754 / KMM 6221</strain>
    </source>
</reference>
<dbReference type="SUPFAM" id="SSF50800">
    <property type="entry name" value="PK beta-barrel domain-like"/>
    <property type="match status" value="1"/>
</dbReference>
<dbReference type="eggNOG" id="COG3217">
    <property type="taxonomic scope" value="Bacteria"/>
</dbReference>
<dbReference type="AlphaFoldDB" id="L0FZ65"/>
<dbReference type="InterPro" id="IPR005302">
    <property type="entry name" value="MoCF_Sase_C"/>
</dbReference>
<gene>
    <name evidence="2" type="ordered locus">Echvi_1751</name>
</gene>
<dbReference type="RefSeq" id="WP_015265578.1">
    <property type="nucleotide sequence ID" value="NC_019904.1"/>
</dbReference>
<keyword evidence="3" id="KW-1185">Reference proteome</keyword>
<dbReference type="Pfam" id="PF03476">
    <property type="entry name" value="MOSC_N"/>
    <property type="match status" value="1"/>
</dbReference>
<dbReference type="PATRIC" id="fig|926556.3.peg.1868"/>
<sequence>MEVQDLYIYPIKSLGGIRLNTSTAFIKGFQWDRRWMLVDHAGKFMTQRSLHIMALLQVELTDQGLTVHHKHHPDQQISVPFTPETDHFMEVEIWDDVVLGQKVKPEIDQWFSKMLDMPCHLVFMPENTNRSIKEKYAVHDETVSFADAMPYLLISQASLDDLNGRLEHPVPMERFRPNIVVNGCGAFEEDQWKSIQIGSCTFKVTKPCARCVLTTVDQQTGTKGKEPLKTLSKYRLREKKVLFGQNLIALGKGVVKVGDQLKVLP</sequence>
<dbReference type="GO" id="GO:0030170">
    <property type="term" value="F:pyridoxal phosphate binding"/>
    <property type="evidence" value="ECO:0007669"/>
    <property type="project" value="InterPro"/>
</dbReference>
<dbReference type="PANTHER" id="PTHR14237:SF19">
    <property type="entry name" value="MITOCHONDRIAL AMIDOXIME REDUCING COMPONENT 1"/>
    <property type="match status" value="1"/>
</dbReference>
<dbReference type="KEGG" id="evi:Echvi_1751"/>
<dbReference type="Pfam" id="PF03473">
    <property type="entry name" value="MOSC"/>
    <property type="match status" value="1"/>
</dbReference>
<dbReference type="GO" id="GO:0030151">
    <property type="term" value="F:molybdenum ion binding"/>
    <property type="evidence" value="ECO:0007669"/>
    <property type="project" value="InterPro"/>
</dbReference>
<dbReference type="STRING" id="926556.Echvi_1751"/>
<protein>
    <submittedName>
        <fullName evidence="2">Putative Fe-S protein</fullName>
    </submittedName>
</protein>
<proteinExistence type="predicted"/>
<dbReference type="SUPFAM" id="SSF141673">
    <property type="entry name" value="MOSC N-terminal domain-like"/>
    <property type="match status" value="1"/>
</dbReference>
<dbReference type="OrthoDB" id="581532at2"/>
<feature type="domain" description="MOSC" evidence="1">
    <location>
        <begin position="124"/>
        <end position="264"/>
    </location>
</feature>
<organism evidence="2 3">
    <name type="scientific">Echinicola vietnamensis (strain DSM 17526 / LMG 23754 / KMM 6221)</name>
    <dbReference type="NCBI Taxonomy" id="926556"/>
    <lineage>
        <taxon>Bacteria</taxon>
        <taxon>Pseudomonadati</taxon>
        <taxon>Bacteroidota</taxon>
        <taxon>Cytophagia</taxon>
        <taxon>Cytophagales</taxon>
        <taxon>Cyclobacteriaceae</taxon>
        <taxon>Echinicola</taxon>
    </lineage>
</organism>
<dbReference type="InterPro" id="IPR011037">
    <property type="entry name" value="Pyrv_Knase-like_insert_dom_sf"/>
</dbReference>
<evidence type="ECO:0000259" key="1">
    <source>
        <dbReference type="PROSITE" id="PS51340"/>
    </source>
</evidence>
<dbReference type="PROSITE" id="PS51340">
    <property type="entry name" value="MOSC"/>
    <property type="match status" value="1"/>
</dbReference>
<name>L0FZ65_ECHVK</name>
<dbReference type="Proteomes" id="UP000010796">
    <property type="component" value="Chromosome"/>
</dbReference>
<evidence type="ECO:0000313" key="3">
    <source>
        <dbReference type="Proteomes" id="UP000010796"/>
    </source>
</evidence>
<dbReference type="HOGENOM" id="CLU_028286_0_1_10"/>
<dbReference type="InterPro" id="IPR005303">
    <property type="entry name" value="MOCOS_middle"/>
</dbReference>